<dbReference type="HOGENOM" id="CLU_423751_0_0_9"/>
<dbReference type="eggNOG" id="ENOG502ZBAW">
    <property type="taxonomic scope" value="Bacteria"/>
</dbReference>
<protein>
    <submittedName>
        <fullName evidence="3">Uncharacterized protein</fullName>
    </submittedName>
</protein>
<reference evidence="3 4" key="2">
    <citation type="journal article" date="2011" name="J. Bacteriol.">
        <title>Complete genome sequence of a carbon monoxide-utilizing acetogen, Eubacterium limosum KIST612.</title>
        <authorList>
            <person name="Roh H."/>
            <person name="Ko H.J."/>
            <person name="Kim D."/>
            <person name="Choi D.G."/>
            <person name="Park S."/>
            <person name="Kim S."/>
            <person name="Chang I.S."/>
            <person name="Choi I.G."/>
        </authorList>
    </citation>
    <scope>NUCLEOTIDE SEQUENCE [LARGE SCALE GENOMIC DNA]</scope>
    <source>
        <strain evidence="3 4">KIST612</strain>
    </source>
</reference>
<dbReference type="GeneID" id="68363087"/>
<evidence type="ECO:0000313" key="4">
    <source>
        <dbReference type="Proteomes" id="UP000006873"/>
    </source>
</evidence>
<gene>
    <name evidence="3" type="ordered locus">ELI_1928</name>
</gene>
<evidence type="ECO:0000313" key="3">
    <source>
        <dbReference type="EMBL" id="ADO36911.1"/>
    </source>
</evidence>
<accession>E3GMH1</accession>
<feature type="transmembrane region" description="Helical" evidence="2">
    <location>
        <begin position="628"/>
        <end position="645"/>
    </location>
</feature>
<reference key="1">
    <citation type="submission" date="2010-09" db="EMBL/GenBank/DDBJ databases">
        <authorList>
            <person name="Roh H."/>
            <person name="Ko H.-J."/>
            <person name="Kim D."/>
            <person name="Choi D.G."/>
            <person name="Park S."/>
            <person name="Kim S."/>
            <person name="Kim K.H."/>
            <person name="Chang I.S."/>
            <person name="Choi I.-G."/>
        </authorList>
    </citation>
    <scope>NUCLEOTIDE SEQUENCE</scope>
    <source>
        <strain>KIST612</strain>
    </source>
</reference>
<evidence type="ECO:0000256" key="1">
    <source>
        <dbReference type="SAM" id="MobiDB-lite"/>
    </source>
</evidence>
<keyword evidence="4" id="KW-1185">Reference proteome</keyword>
<dbReference type="KEGG" id="elm:ELI_1928"/>
<dbReference type="InterPro" id="IPR046656">
    <property type="entry name" value="DUF6674"/>
</dbReference>
<feature type="region of interest" description="Disordered" evidence="1">
    <location>
        <begin position="219"/>
        <end position="250"/>
    </location>
</feature>
<keyword evidence="2" id="KW-1133">Transmembrane helix</keyword>
<proteinExistence type="predicted"/>
<name>E3GMH1_9FIRM</name>
<dbReference type="AlphaFoldDB" id="E3GMH1"/>
<sequence>MSVDTELGREISQIINIILQEVIQMQRERQYNEEQVKRSKVESEKATLVKKMNDDTRNSLEKIDSLLKQNDELVSQYGASIGDYIDEGLAEVIDSEMQVNKAMEGVYNRAQENMWPETGQRTDLLTLSRPAINAYVEICRNADEKLASADQEARKTRPLELTLLDTLANKDYPEKAEDLEDISWHWIANEDITNTIKERGILLNAARYSGNLRMNLAAAEEGKTNPPENPAPDVSREPLQSEFTTEQDKNKISTMEVKAPEMQDNMAKGQDLASHVSEDPHVTNPDHTANIEDKVQQLPRNTAAVGNTTKLNDRAEELSLESIGNQQNIVPDKSVQDIPAEKKELHEEPEVKAIIGVLDANDPLTRRTFEALLTCVSTMEVHVKSLSEETIRLRQEIKEMQPSPEKEMVQQENRNMEDQVVVMQQDVIGLKRGILEGCRKALDNFKQHGKKALKDFLSFLHIDSALEKAQEHVTVNLRENDQTLKEIEAITKEYHKSGQHLKNTGRMIAGKEPIADIKGPGIISKAVTAHFKAERSCLNKLDSSIRKALENIKGLSPEQIKEDSSMNRIYNIIQGDDAEDRNDEAHKIIRRFTFVHIFFFCFFFLSFPIKKVKAQGTKSNNEKINNDIHYFTTLPFNIIILRIIFR</sequence>
<dbReference type="Proteomes" id="UP000006873">
    <property type="component" value="Chromosome"/>
</dbReference>
<organism evidence="3 4">
    <name type="scientific">Eubacterium callanderi</name>
    <dbReference type="NCBI Taxonomy" id="53442"/>
    <lineage>
        <taxon>Bacteria</taxon>
        <taxon>Bacillati</taxon>
        <taxon>Bacillota</taxon>
        <taxon>Clostridia</taxon>
        <taxon>Eubacteriales</taxon>
        <taxon>Eubacteriaceae</taxon>
        <taxon>Eubacterium</taxon>
    </lineage>
</organism>
<dbReference type="RefSeq" id="WP_013380232.1">
    <property type="nucleotide sequence ID" value="NC_014624.2"/>
</dbReference>
<keyword evidence="2" id="KW-0472">Membrane</keyword>
<dbReference type="Pfam" id="PF20379">
    <property type="entry name" value="DUF6674"/>
    <property type="match status" value="1"/>
</dbReference>
<evidence type="ECO:0000256" key="2">
    <source>
        <dbReference type="SAM" id="Phobius"/>
    </source>
</evidence>
<keyword evidence="2" id="KW-0812">Transmembrane</keyword>
<dbReference type="EMBL" id="CP002273">
    <property type="protein sequence ID" value="ADO36911.1"/>
    <property type="molecule type" value="Genomic_DNA"/>
</dbReference>
<feature type="transmembrane region" description="Helical" evidence="2">
    <location>
        <begin position="588"/>
        <end position="607"/>
    </location>
</feature>